<feature type="region of interest" description="Disordered" evidence="1">
    <location>
        <begin position="87"/>
        <end position="114"/>
    </location>
</feature>
<proteinExistence type="predicted"/>
<dbReference type="EMBL" id="KZ623394">
    <property type="protein sequence ID" value="PNS23201.1"/>
    <property type="molecule type" value="Genomic_DNA"/>
</dbReference>
<accession>B9ILH6</accession>
<evidence type="ECO:0000313" key="2">
    <source>
        <dbReference type="EMBL" id="PNS23201.1"/>
    </source>
</evidence>
<organism evidence="2">
    <name type="scientific">Populus trichocarpa</name>
    <name type="common">Western balsam poplar</name>
    <name type="synonym">Populus balsamifera subsp. trichocarpa</name>
    <dbReference type="NCBI Taxonomy" id="3694"/>
    <lineage>
        <taxon>Eukaryota</taxon>
        <taxon>Viridiplantae</taxon>
        <taxon>Streptophyta</taxon>
        <taxon>Embryophyta</taxon>
        <taxon>Tracheophyta</taxon>
        <taxon>Spermatophyta</taxon>
        <taxon>Magnoliopsida</taxon>
        <taxon>eudicotyledons</taxon>
        <taxon>Gunneridae</taxon>
        <taxon>Pentapetalae</taxon>
        <taxon>rosids</taxon>
        <taxon>fabids</taxon>
        <taxon>Malpighiales</taxon>
        <taxon>Salicaceae</taxon>
        <taxon>Saliceae</taxon>
        <taxon>Populus</taxon>
    </lineage>
</organism>
<reference evidence="2" key="2">
    <citation type="submission" date="2017-07" db="EMBL/GenBank/DDBJ databases">
        <title>WGS assembly of Populus trichocarpa.</title>
        <authorList>
            <person name="Tuskan G."/>
            <person name="Difazio S."/>
            <person name="Jansson S."/>
            <person name="Bohlmann J."/>
            <person name="Grigoriev I."/>
            <person name="Hellsten U."/>
            <person name="Putnam N."/>
            <person name="Ralph S."/>
            <person name="Rombauts S."/>
            <person name="Salamov A."/>
            <person name="Schein J."/>
            <person name="Sterck L."/>
            <person name="Aerts A."/>
            <person name="Bhalerao R."/>
            <person name="Bhalerao R."/>
            <person name="Blaudez D."/>
            <person name="Boerjan W."/>
            <person name="Brun A."/>
            <person name="Brunner A."/>
            <person name="Busov V."/>
            <person name="Campbell M."/>
            <person name="Carlson J."/>
            <person name="Chalot M."/>
            <person name="Chapman J."/>
            <person name="Chen G."/>
            <person name="Cooper D."/>
            <person name="Coutinho P."/>
            <person name="Couturier J."/>
            <person name="Covert S."/>
            <person name="Cronk Q."/>
            <person name="Cunningham R."/>
            <person name="Davis J."/>
            <person name="Degroeve S."/>
            <person name="Dejardin A."/>
            <person name="Depamphilis C."/>
            <person name="Detter J."/>
            <person name="Dirks B."/>
            <person name="Dubchak I."/>
            <person name="Duplessis S."/>
            <person name="Ehlting J."/>
            <person name="Ellis B."/>
            <person name="Gendler K."/>
            <person name="Goodstein D."/>
            <person name="Gribskov M."/>
            <person name="Grimwood J."/>
            <person name="Groover A."/>
            <person name="Gunter L."/>
            <person name="Hamberger B."/>
            <person name="Heinze B."/>
            <person name="Helariutta Y."/>
            <person name="Henrissat B."/>
            <person name="Holligan D."/>
            <person name="Holt R."/>
            <person name="Huang W."/>
            <person name="Islam-Faridi N."/>
            <person name="Jones S."/>
            <person name="Jones-Rhoades M."/>
            <person name="Jorgensen R."/>
            <person name="Joshi C."/>
            <person name="Kangasjarvi J."/>
            <person name="Karlsson J."/>
            <person name="Kelleher C."/>
            <person name="Kirkpatrick R."/>
            <person name="Kirst M."/>
            <person name="Kohler A."/>
            <person name="Kalluri U."/>
            <person name="Larimer F."/>
            <person name="Leebens-Mack J."/>
            <person name="Leple J."/>
            <person name="Locascio P."/>
            <person name="Lou Y."/>
            <person name="Lucas S."/>
            <person name="Martin F."/>
            <person name="Montanini B."/>
            <person name="Napoli C."/>
            <person name="Nelson D."/>
            <person name="Nelson C."/>
            <person name="Nieminen K."/>
            <person name="Nilsson O."/>
            <person name="Pereda V."/>
            <person name="Peter G."/>
            <person name="Philippe R."/>
            <person name="Pilate G."/>
            <person name="Poliakov A."/>
            <person name="Razumovskaya J."/>
            <person name="Richardson P."/>
            <person name="Rinaldi C."/>
            <person name="Ritland K."/>
            <person name="Rouze P."/>
            <person name="Ryaboy D."/>
            <person name="Schmutz J."/>
            <person name="Schrader J."/>
            <person name="Segerman B."/>
            <person name="Shin H."/>
            <person name="Siddiqui A."/>
            <person name="Sterky F."/>
            <person name="Terry A."/>
            <person name="Tsai C."/>
            <person name="Uberbacher E."/>
            <person name="Unneberg P."/>
            <person name="Vahala J."/>
            <person name="Wall K."/>
            <person name="Wessler S."/>
            <person name="Yang G."/>
            <person name="Yin T."/>
            <person name="Douglas C."/>
            <person name="Marra M."/>
            <person name="Sandberg G."/>
            <person name="Van De Peer Y."/>
            <person name="Rokhsar D."/>
        </authorList>
    </citation>
    <scope>NUCLEOTIDE SEQUENCE</scope>
    <source>
        <strain evidence="2">Nisqually-1</strain>
    </source>
</reference>
<dbReference type="AlphaFoldDB" id="B9ILH6"/>
<sequence>MACALATNSLNLCHAGIKEAREAKRLEVALTKNEIAYRGQEHITREVGRSVHEQSRLIHKGYFGFEPYMGTTDLSSRWISWGGVGPSTKAPGSSMSAPDPSMTAPDPSTSRDYF</sequence>
<gene>
    <name evidence="2" type="ORF">POPTR_T082700</name>
</gene>
<evidence type="ECO:0000256" key="1">
    <source>
        <dbReference type="SAM" id="MobiDB-lite"/>
    </source>
</evidence>
<protein>
    <submittedName>
        <fullName evidence="2">Uncharacterized protein</fullName>
    </submittedName>
</protein>
<dbReference type="InParanoid" id="B9ILH6"/>
<reference evidence="2" key="1">
    <citation type="journal article" date="2006" name="Science">
        <title>The genome of black cottonwood, Populus trichocarpa (Torr. &amp; Gray).</title>
        <authorList>
            <person name="Tuskan G.A."/>
            <person name="Difazio S."/>
            <person name="Jansson S."/>
            <person name="Bohlmann J."/>
            <person name="Grigoriev I."/>
            <person name="Hellsten U."/>
            <person name="Putnam N."/>
            <person name="Ralph S."/>
            <person name="Rombauts S."/>
            <person name="Salamov A."/>
            <person name="Schein J."/>
            <person name="Sterck L."/>
            <person name="Aerts A."/>
            <person name="Bhalerao R.R."/>
            <person name="Bhalerao R.P."/>
            <person name="Blaudez D."/>
            <person name="Boerjan W."/>
            <person name="Brun A."/>
            <person name="Brunner A."/>
            <person name="Busov V."/>
            <person name="Campbell M."/>
            <person name="Carlson J."/>
            <person name="Chalot M."/>
            <person name="Chapman J."/>
            <person name="Chen G.L."/>
            <person name="Cooper D."/>
            <person name="Coutinho P.M."/>
            <person name="Couturier J."/>
            <person name="Covert S."/>
            <person name="Cronk Q."/>
            <person name="Cunningham R."/>
            <person name="Davis J."/>
            <person name="Degroeve S."/>
            <person name="Dejardin A."/>
            <person name="Depamphilis C."/>
            <person name="Detter J."/>
            <person name="Dirks B."/>
            <person name="Dubchak I."/>
            <person name="Duplessis S."/>
            <person name="Ehlting J."/>
            <person name="Ellis B."/>
            <person name="Gendler K."/>
            <person name="Goodstein D."/>
            <person name="Gribskov M."/>
            <person name="Grimwood J."/>
            <person name="Groover A."/>
            <person name="Gunter L."/>
            <person name="Hamberger B."/>
            <person name="Heinze B."/>
            <person name="Helariutta Y."/>
            <person name="Henrissat B."/>
            <person name="Holligan D."/>
            <person name="Holt R."/>
            <person name="Huang W."/>
            <person name="Islam-Faridi N."/>
            <person name="Jones S."/>
            <person name="Jones-Rhoades M."/>
            <person name="Jorgensen R."/>
            <person name="Joshi C."/>
            <person name="Kangasjarvi J."/>
            <person name="Karlsson J."/>
            <person name="Kelleher C."/>
            <person name="Kirkpatrick R."/>
            <person name="Kirst M."/>
            <person name="Kohler A."/>
            <person name="Kalluri U."/>
            <person name="Larimer F."/>
            <person name="Leebens-Mack J."/>
            <person name="Leple J.C."/>
            <person name="Locascio P."/>
            <person name="Lou Y."/>
            <person name="Lucas S."/>
            <person name="Martin F."/>
            <person name="Montanini B."/>
            <person name="Napoli C."/>
            <person name="Nelson D.R."/>
            <person name="Nelson C."/>
            <person name="Nieminen K."/>
            <person name="Nilsson O."/>
            <person name="Pereda V."/>
            <person name="Peter G."/>
            <person name="Philippe R."/>
            <person name="Pilate G."/>
            <person name="Poliakov A."/>
            <person name="Razumovskaya J."/>
            <person name="Richardson P."/>
            <person name="Rinaldi C."/>
            <person name="Ritland K."/>
            <person name="Rouze P."/>
            <person name="Ryaboy D."/>
            <person name="Schmutz J."/>
            <person name="Schrader J."/>
            <person name="Segerman B."/>
            <person name="Shin H."/>
            <person name="Siddiqui A."/>
            <person name="Sterky F."/>
            <person name="Terry A."/>
            <person name="Tsai C.J."/>
            <person name="Uberbacher E."/>
            <person name="Unneberg P."/>
            <person name="Vahala J."/>
            <person name="Wall K."/>
            <person name="Wessler S."/>
            <person name="Yang G."/>
            <person name="Yin T."/>
            <person name="Douglas C."/>
            <person name="Marra M."/>
            <person name="Sandberg G."/>
            <person name="Van de Peer Y."/>
            <person name="Rokhsar D."/>
        </authorList>
    </citation>
    <scope>NUCLEOTIDE SEQUENCE [LARGE SCALE GENOMIC DNA]</scope>
    <source>
        <strain evidence="2">Nisqually-1</strain>
    </source>
</reference>
<name>B9ILH6_POPTR</name>
<dbReference type="HOGENOM" id="CLU_2125338_0_0_1"/>